<reference evidence="2 3" key="1">
    <citation type="submission" date="2016-12" db="EMBL/GenBank/DDBJ databases">
        <title>The genomes of Aspergillus section Nigri reveals drivers in fungal speciation.</title>
        <authorList>
            <consortium name="DOE Joint Genome Institute"/>
            <person name="Vesth T.C."/>
            <person name="Nybo J."/>
            <person name="Theobald S."/>
            <person name="Brandl J."/>
            <person name="Frisvad J.C."/>
            <person name="Nielsen K.F."/>
            <person name="Lyhne E.K."/>
            <person name="Kogle M.E."/>
            <person name="Kuo A."/>
            <person name="Riley R."/>
            <person name="Clum A."/>
            <person name="Nolan M."/>
            <person name="Lipzen A."/>
            <person name="Salamov A."/>
            <person name="Henrissat B."/>
            <person name="Wiebenga A."/>
            <person name="De Vries R.P."/>
            <person name="Grigoriev I.V."/>
            <person name="Mortensen U.H."/>
            <person name="Andersen M.R."/>
            <person name="Baker S.E."/>
        </authorList>
    </citation>
    <scope>NUCLEOTIDE SEQUENCE [LARGE SCALE GENOMIC DNA]</scope>
    <source>
        <strain evidence="2 3">CBS 115572</strain>
    </source>
</reference>
<dbReference type="RefSeq" id="XP_025472508.1">
    <property type="nucleotide sequence ID" value="XM_025605691.1"/>
</dbReference>
<keyword evidence="1" id="KW-0812">Transmembrane</keyword>
<feature type="transmembrane region" description="Helical" evidence="1">
    <location>
        <begin position="37"/>
        <end position="57"/>
    </location>
</feature>
<dbReference type="GeneID" id="37107834"/>
<keyword evidence="1" id="KW-1133">Transmembrane helix</keyword>
<dbReference type="OrthoDB" id="419711at2759"/>
<dbReference type="STRING" id="1450535.A0A317XDR4"/>
<evidence type="ECO:0000256" key="1">
    <source>
        <dbReference type="SAM" id="Phobius"/>
    </source>
</evidence>
<dbReference type="PANTHER" id="PTHR12242:SF1">
    <property type="entry name" value="MYND-TYPE DOMAIN-CONTAINING PROTEIN"/>
    <property type="match status" value="1"/>
</dbReference>
<evidence type="ECO:0008006" key="4">
    <source>
        <dbReference type="Google" id="ProtNLM"/>
    </source>
</evidence>
<feature type="transmembrane region" description="Helical" evidence="1">
    <location>
        <begin position="219"/>
        <end position="246"/>
    </location>
</feature>
<keyword evidence="3" id="KW-1185">Reference proteome</keyword>
<dbReference type="Proteomes" id="UP000246702">
    <property type="component" value="Unassembled WGS sequence"/>
</dbReference>
<accession>A0A317XDR4</accession>
<gene>
    <name evidence="2" type="ORF">BO94DRAFT_135359</name>
</gene>
<feature type="transmembrane region" description="Helical" evidence="1">
    <location>
        <begin position="77"/>
        <end position="98"/>
    </location>
</feature>
<sequence length="285" mass="32779">MNNLRNRSLYELLHVDPSLDSAHVYETSWLLPPLPYAILRGTISLYIFTSVFFIWGWSGTHGDRAEIGQSFSYFTWLTYWGLGFYMLISSIHTACYALTGRSVLFDRWSRALRALHCLYYASITSYPFLVTIVFWGILYSGPWYTVTFSGWQNISQHGLNSLYALLEIILPTTNPHPLLSLVVLIFILLLYVSLAYLTYHTEGFYTYSFLDPGPHGEKSAHVAGYCFAVLAIIIVFFVFSWCGIWLRRRFTNGKVKRSKFDLGGREYGRDGEMEMGMEEVVAHPK</sequence>
<keyword evidence="1" id="KW-0472">Membrane</keyword>
<organism evidence="2 3">
    <name type="scientific">Aspergillus sclerotioniger CBS 115572</name>
    <dbReference type="NCBI Taxonomy" id="1450535"/>
    <lineage>
        <taxon>Eukaryota</taxon>
        <taxon>Fungi</taxon>
        <taxon>Dikarya</taxon>
        <taxon>Ascomycota</taxon>
        <taxon>Pezizomycotina</taxon>
        <taxon>Eurotiomycetes</taxon>
        <taxon>Eurotiomycetidae</taxon>
        <taxon>Eurotiales</taxon>
        <taxon>Aspergillaceae</taxon>
        <taxon>Aspergillus</taxon>
        <taxon>Aspergillus subgen. Circumdati</taxon>
    </lineage>
</organism>
<evidence type="ECO:0000313" key="3">
    <source>
        <dbReference type="Proteomes" id="UP000246702"/>
    </source>
</evidence>
<evidence type="ECO:0000313" key="2">
    <source>
        <dbReference type="EMBL" id="PWY95747.1"/>
    </source>
</evidence>
<protein>
    <recommendedName>
        <fullName evidence="4">FAR-17a/AIG1-like protein</fullName>
    </recommendedName>
</protein>
<dbReference type="AlphaFoldDB" id="A0A317XDR4"/>
<feature type="transmembrane region" description="Helical" evidence="1">
    <location>
        <begin position="143"/>
        <end position="166"/>
    </location>
</feature>
<feature type="transmembrane region" description="Helical" evidence="1">
    <location>
        <begin position="178"/>
        <end position="199"/>
    </location>
</feature>
<feature type="transmembrane region" description="Helical" evidence="1">
    <location>
        <begin position="118"/>
        <end position="137"/>
    </location>
</feature>
<comment type="caution">
    <text evidence="2">The sequence shown here is derived from an EMBL/GenBank/DDBJ whole genome shotgun (WGS) entry which is preliminary data.</text>
</comment>
<dbReference type="EMBL" id="MSFK01000002">
    <property type="protein sequence ID" value="PWY95747.1"/>
    <property type="molecule type" value="Genomic_DNA"/>
</dbReference>
<dbReference type="GO" id="GO:0016020">
    <property type="term" value="C:membrane"/>
    <property type="evidence" value="ECO:0007669"/>
    <property type="project" value="TreeGrafter"/>
</dbReference>
<name>A0A317XDR4_9EURO</name>
<dbReference type="PANTHER" id="PTHR12242">
    <property type="entry name" value="OS02G0130600 PROTEIN-RELATED"/>
    <property type="match status" value="1"/>
</dbReference>
<proteinExistence type="predicted"/>